<dbReference type="AlphaFoldDB" id="A0A1D6G7C1"/>
<keyword evidence="2" id="KW-0418">Kinase</keyword>
<sequence length="179" mass="19994">MVSVSHRNAQMYVAYSDHLCDIVLFFKVTDFSFAGFLTETLNVSTSSLTKGFNICKKASNKLNSVESFSYEFAFLHVRFNLTSEKNEEQAGSESDDEGNSRPSFLSVKKTAGSLDKELAASGYTRKEQVEMDKYIEEDAERHDSSSDDDDDDDDNDKVGDAVSLVSLKIDQVRLPSKLI</sequence>
<feature type="compositionally biased region" description="Basic and acidic residues" evidence="1">
    <location>
        <begin position="119"/>
        <end position="145"/>
    </location>
</feature>
<gene>
    <name evidence="2" type="ORF">ZEAMMB73_Zm00001d012195</name>
</gene>
<dbReference type="ExpressionAtlas" id="A0A1D6G7C1">
    <property type="expression patterns" value="baseline and differential"/>
</dbReference>
<reference evidence="2" key="1">
    <citation type="submission" date="2015-12" db="EMBL/GenBank/DDBJ databases">
        <title>Update maize B73 reference genome by single molecule sequencing technologies.</title>
        <authorList>
            <consortium name="Maize Genome Sequencing Project"/>
            <person name="Ware D."/>
        </authorList>
    </citation>
    <scope>NUCLEOTIDE SEQUENCE</scope>
    <source>
        <tissue evidence="2">Seedling</tissue>
    </source>
</reference>
<dbReference type="EMBL" id="CM000784">
    <property type="protein sequence ID" value="AQK99052.1"/>
    <property type="molecule type" value="Genomic_DNA"/>
</dbReference>
<organism evidence="2">
    <name type="scientific">Zea mays</name>
    <name type="common">Maize</name>
    <dbReference type="NCBI Taxonomy" id="4577"/>
    <lineage>
        <taxon>Eukaryota</taxon>
        <taxon>Viridiplantae</taxon>
        <taxon>Streptophyta</taxon>
        <taxon>Embryophyta</taxon>
        <taxon>Tracheophyta</taxon>
        <taxon>Spermatophyta</taxon>
        <taxon>Magnoliopsida</taxon>
        <taxon>Liliopsida</taxon>
        <taxon>Poales</taxon>
        <taxon>Poaceae</taxon>
        <taxon>PACMAD clade</taxon>
        <taxon>Panicoideae</taxon>
        <taxon>Andropogonodae</taxon>
        <taxon>Andropogoneae</taxon>
        <taxon>Tripsacinae</taxon>
        <taxon>Zea</taxon>
    </lineage>
</organism>
<keyword evidence="2" id="KW-0808">Transferase</keyword>
<dbReference type="GO" id="GO:0016301">
    <property type="term" value="F:kinase activity"/>
    <property type="evidence" value="ECO:0007669"/>
    <property type="project" value="UniProtKB-KW"/>
</dbReference>
<accession>A0A1D6G7C1</accession>
<evidence type="ECO:0000256" key="1">
    <source>
        <dbReference type="SAM" id="MobiDB-lite"/>
    </source>
</evidence>
<feature type="region of interest" description="Disordered" evidence="1">
    <location>
        <begin position="85"/>
        <end position="105"/>
    </location>
</feature>
<evidence type="ECO:0000313" key="2">
    <source>
        <dbReference type="EMBL" id="AQK99052.1"/>
    </source>
</evidence>
<proteinExistence type="predicted"/>
<protein>
    <submittedName>
        <fullName evidence="2">Protein serine/threonine kinases</fullName>
    </submittedName>
</protein>
<feature type="compositionally biased region" description="Acidic residues" evidence="1">
    <location>
        <begin position="146"/>
        <end position="155"/>
    </location>
</feature>
<name>A0A1D6G7C1_MAIZE</name>
<feature type="region of interest" description="Disordered" evidence="1">
    <location>
        <begin position="119"/>
        <end position="159"/>
    </location>
</feature>